<keyword evidence="1" id="KW-0472">Membrane</keyword>
<protein>
    <submittedName>
        <fullName evidence="2">Tubulin-tyrosine ligase family protein</fullName>
    </submittedName>
</protein>
<evidence type="ECO:0000313" key="3">
    <source>
        <dbReference type="Proteomes" id="UP000199403"/>
    </source>
</evidence>
<dbReference type="OrthoDB" id="9775266at2"/>
<gene>
    <name evidence="2" type="ORF">SAMN05192553_102441</name>
</gene>
<dbReference type="Proteomes" id="UP000199403">
    <property type="component" value="Unassembled WGS sequence"/>
</dbReference>
<dbReference type="GO" id="GO:0016874">
    <property type="term" value="F:ligase activity"/>
    <property type="evidence" value="ECO:0007669"/>
    <property type="project" value="UniProtKB-KW"/>
</dbReference>
<evidence type="ECO:0000313" key="2">
    <source>
        <dbReference type="EMBL" id="SEJ11251.1"/>
    </source>
</evidence>
<dbReference type="EMBL" id="FNZH01000002">
    <property type="protein sequence ID" value="SEJ11251.1"/>
    <property type="molecule type" value="Genomic_DNA"/>
</dbReference>
<reference evidence="3" key="1">
    <citation type="submission" date="2016-10" db="EMBL/GenBank/DDBJ databases">
        <authorList>
            <person name="Varghese N."/>
            <person name="Submissions S."/>
        </authorList>
    </citation>
    <scope>NUCLEOTIDE SEQUENCE [LARGE SCALE GENOMIC DNA]</scope>
    <source>
        <strain evidence="3">IBRC-M 10761</strain>
    </source>
</reference>
<sequence>MRCANRSTFATKLLHWEYWPTWVIYFPVFFYYLFLSIKARSFFFFTATNPEMEMGGLYNCSKYKQLKSIPNTFKPITLYVAANSPWALVQSRIVEKKLDYPLIAKPDRGERGRGVALLRNAKQLAAYLQESRVDFLVQEYIESPFEAGVFYYRLPEEASGAIPSLVVKAFLTVTGDGLSSVEELIFRIPRARLVAKALLNRSDMDASEILPAGTKKILEPIGNHNRGTTFLDGNRLISLELLNFFDALSYQLPNFHYGRFDLKAPSKAAFTNAEGIKILEVNGVNAEPAHIYDPNARFFTGVRTLLRHWQLIYTISLQNRKLGVKPATLKEAWKHFKVWKNRK</sequence>
<dbReference type="AlphaFoldDB" id="A0A1H6W2P1"/>
<dbReference type="InterPro" id="IPR013815">
    <property type="entry name" value="ATP_grasp_subdomain_1"/>
</dbReference>
<name>A0A1H6W2P1_9BACT</name>
<dbReference type="STRING" id="1416801.SAMN05192553_102441"/>
<organism evidence="2 3">
    <name type="scientific">Cyclobacterium xiamenense</name>
    <dbReference type="NCBI Taxonomy" id="1297121"/>
    <lineage>
        <taxon>Bacteria</taxon>
        <taxon>Pseudomonadati</taxon>
        <taxon>Bacteroidota</taxon>
        <taxon>Cytophagia</taxon>
        <taxon>Cytophagales</taxon>
        <taxon>Cyclobacteriaceae</taxon>
        <taxon>Cyclobacterium</taxon>
    </lineage>
</organism>
<dbReference type="Gene3D" id="3.30.1490.20">
    <property type="entry name" value="ATP-grasp fold, A domain"/>
    <property type="match status" value="1"/>
</dbReference>
<evidence type="ECO:0000256" key="1">
    <source>
        <dbReference type="SAM" id="Phobius"/>
    </source>
</evidence>
<accession>A0A1H6W2P1</accession>
<proteinExistence type="predicted"/>
<dbReference type="Pfam" id="PF03133">
    <property type="entry name" value="TTL"/>
    <property type="match status" value="1"/>
</dbReference>
<keyword evidence="1" id="KW-0812">Transmembrane</keyword>
<keyword evidence="3" id="KW-1185">Reference proteome</keyword>
<dbReference type="InterPro" id="IPR004344">
    <property type="entry name" value="TTL/TTLL_fam"/>
</dbReference>
<keyword evidence="1" id="KW-1133">Transmembrane helix</keyword>
<feature type="transmembrane region" description="Helical" evidence="1">
    <location>
        <begin position="18"/>
        <end position="35"/>
    </location>
</feature>
<dbReference type="RefSeq" id="WP_092171349.1">
    <property type="nucleotide sequence ID" value="NZ_FNZH01000002.1"/>
</dbReference>
<keyword evidence="2" id="KW-0436">Ligase</keyword>
<dbReference type="SUPFAM" id="SSF56059">
    <property type="entry name" value="Glutathione synthetase ATP-binding domain-like"/>
    <property type="match status" value="1"/>
</dbReference>
<dbReference type="GO" id="GO:0005524">
    <property type="term" value="F:ATP binding"/>
    <property type="evidence" value="ECO:0007669"/>
    <property type="project" value="InterPro"/>
</dbReference>